<dbReference type="EMBL" id="LUXO01000027">
    <property type="protein sequence ID" value="KZV03068.1"/>
    <property type="molecule type" value="Genomic_DNA"/>
</dbReference>
<reference evidence="7 12" key="2">
    <citation type="submission" date="2016-08" db="EMBL/GenBank/DDBJ databases">
        <title>Genome sequencing of Lactobacillus plantarum JSA22, isolated from fermented soybean paste.</title>
        <authorList>
            <person name="Choi H.S."/>
        </authorList>
    </citation>
    <scope>NUCLEOTIDE SEQUENCE [LARGE SCALE GENOMIC DNA]</scope>
    <source>
        <strain evidence="7 12">JSA22</strain>
    </source>
</reference>
<dbReference type="SUPFAM" id="SSF55729">
    <property type="entry name" value="Acyl-CoA N-acyltransferases (Nat)"/>
    <property type="match status" value="1"/>
</dbReference>
<evidence type="ECO:0000313" key="13">
    <source>
        <dbReference type="Proteomes" id="UP000595466"/>
    </source>
</evidence>
<gene>
    <name evidence="7" type="primary">yjaB</name>
    <name evidence="8" type="ORF">JH395_07065</name>
    <name evidence="5" type="ORF">Lp19_3328</name>
    <name evidence="7" type="ORF">LPJSA22_01819</name>
    <name evidence="6" type="ORF">NAB2_1570</name>
    <name evidence="4" type="ORF">Nizo2260_2959</name>
</gene>
<dbReference type="GeneID" id="77218300"/>
<keyword evidence="1 7" id="KW-0808">Transferase</keyword>
<dbReference type="InterPro" id="IPR000182">
    <property type="entry name" value="GNAT_dom"/>
</dbReference>
<evidence type="ECO:0000313" key="4">
    <source>
        <dbReference type="EMBL" id="KZU01531.1"/>
    </source>
</evidence>
<evidence type="ECO:0000313" key="6">
    <source>
        <dbReference type="EMBL" id="KZV03068.1"/>
    </source>
</evidence>
<dbReference type="PROSITE" id="PS51186">
    <property type="entry name" value="GNAT"/>
    <property type="match status" value="1"/>
</dbReference>
<evidence type="ECO:0000313" key="5">
    <source>
        <dbReference type="EMBL" id="KZU92042.1"/>
    </source>
</evidence>
<dbReference type="CDD" id="cd04301">
    <property type="entry name" value="NAT_SF"/>
    <property type="match status" value="1"/>
</dbReference>
<evidence type="ECO:0000313" key="7">
    <source>
        <dbReference type="EMBL" id="ODO61840.1"/>
    </source>
</evidence>
<dbReference type="RefSeq" id="WP_003640658.1">
    <property type="nucleotide sequence ID" value="NZ_AP018405.1"/>
</dbReference>
<dbReference type="KEGG" id="lpb:SH83_08105"/>
<dbReference type="EMBL" id="CP066817">
    <property type="protein sequence ID" value="QQM62286.1"/>
    <property type="molecule type" value="Genomic_DNA"/>
</dbReference>
<name>A0A0G9GKZ5_LACPN</name>
<dbReference type="Proteomes" id="UP000094892">
    <property type="component" value="Unassembled WGS sequence"/>
</dbReference>
<dbReference type="EMBL" id="LUWI01000038">
    <property type="protein sequence ID" value="KZU01531.1"/>
    <property type="molecule type" value="Genomic_DNA"/>
</dbReference>
<dbReference type="GO" id="GO:0016747">
    <property type="term" value="F:acyltransferase activity, transferring groups other than amino-acyl groups"/>
    <property type="evidence" value="ECO:0007669"/>
    <property type="project" value="InterPro"/>
</dbReference>
<evidence type="ECO:0000256" key="2">
    <source>
        <dbReference type="ARBA" id="ARBA00023315"/>
    </source>
</evidence>
<dbReference type="EMBL" id="MCOL01000001">
    <property type="protein sequence ID" value="ODO61840.1"/>
    <property type="molecule type" value="Genomic_DNA"/>
</dbReference>
<evidence type="ECO:0000313" key="11">
    <source>
        <dbReference type="Proteomes" id="UP000076989"/>
    </source>
</evidence>
<dbReference type="AlphaFoldDB" id="A0A0G9GKZ5"/>
<organism evidence="7 12">
    <name type="scientific">Lactiplantibacillus plantarum</name>
    <name type="common">Lactobacillus plantarum</name>
    <dbReference type="NCBI Taxonomy" id="1590"/>
    <lineage>
        <taxon>Bacteria</taxon>
        <taxon>Bacillati</taxon>
        <taxon>Bacillota</taxon>
        <taxon>Bacilli</taxon>
        <taxon>Lactobacillales</taxon>
        <taxon>Lactobacillaceae</taxon>
        <taxon>Lactiplantibacillus</taxon>
    </lineage>
</organism>
<proteinExistence type="predicted"/>
<reference evidence="8 13" key="3">
    <citation type="submission" date="2020-12" db="EMBL/GenBank/DDBJ databases">
        <title>Whole genome sequencing of Lactobacillus plantarum PC518.</title>
        <authorList>
            <person name="Guo Q."/>
        </authorList>
    </citation>
    <scope>NUCLEOTIDE SEQUENCE [LARGE SCALE GENOMIC DNA]</scope>
    <source>
        <strain evidence="8 13">PC518</strain>
    </source>
</reference>
<dbReference type="Gene3D" id="3.40.630.30">
    <property type="match status" value="1"/>
</dbReference>
<evidence type="ECO:0000259" key="3">
    <source>
        <dbReference type="PROSITE" id="PS51186"/>
    </source>
</evidence>
<accession>A0A0G9GKZ5</accession>
<dbReference type="Proteomes" id="UP000076989">
    <property type="component" value="Unassembled WGS sequence"/>
</dbReference>
<evidence type="ECO:0000313" key="9">
    <source>
        <dbReference type="Proteomes" id="UP000076872"/>
    </source>
</evidence>
<evidence type="ECO:0000256" key="1">
    <source>
        <dbReference type="ARBA" id="ARBA00022679"/>
    </source>
</evidence>
<evidence type="ECO:0000313" key="12">
    <source>
        <dbReference type="Proteomes" id="UP000094892"/>
    </source>
</evidence>
<evidence type="ECO:0000313" key="8">
    <source>
        <dbReference type="EMBL" id="QQM62286.1"/>
    </source>
</evidence>
<dbReference type="EMBL" id="LUXM01000040">
    <property type="protein sequence ID" value="KZU92042.1"/>
    <property type="molecule type" value="Genomic_DNA"/>
</dbReference>
<reference evidence="9 10" key="1">
    <citation type="submission" date="2016-03" db="EMBL/GenBank/DDBJ databases">
        <title>Comparative genomics of 54 Lactobacillus plantarum strains reveals genomic uncoupling from niche constraints.</title>
        <authorList>
            <person name="Martino M.E."/>
        </authorList>
    </citation>
    <scope>NUCLEOTIDE SEQUENCE [LARGE SCALE GENOMIC DNA]</scope>
    <source>
        <strain evidence="5 10">19.1</strain>
        <strain evidence="6 9">NAB2</strain>
        <strain evidence="4 11">Nizo2260</strain>
    </source>
</reference>
<sequence>MLIKSFPPAERTPQLISQLTQLWRQSVDASHHFLTPAEITTIEHEVPTALRTVPQLLVAVDDQNTPTGFIGIDGSLVAMLFIAPAASGAGIGTALLQTSIQDYGATTLTVNEQNPRARQFYEHRGFQVTNRQPTDDQGRPYPLLTMTYNCDPLND</sequence>
<dbReference type="Proteomes" id="UP000595466">
    <property type="component" value="Chromosome"/>
</dbReference>
<dbReference type="Proteomes" id="UP000076882">
    <property type="component" value="Unassembled WGS sequence"/>
</dbReference>
<evidence type="ECO:0000313" key="10">
    <source>
        <dbReference type="Proteomes" id="UP000076882"/>
    </source>
</evidence>
<protein>
    <submittedName>
        <fullName evidence="6 8">Acetyltransferase</fullName>
    </submittedName>
    <submittedName>
        <fullName evidence="7">Putative N-acetyltransferase YjaB</fullName>
        <ecNumber evidence="7">2.3.1.-</ecNumber>
    </submittedName>
    <submittedName>
        <fullName evidence="5">Putative acetyltransferase</fullName>
    </submittedName>
</protein>
<keyword evidence="2 7" id="KW-0012">Acyltransferase</keyword>
<dbReference type="Pfam" id="PF13673">
    <property type="entry name" value="Acetyltransf_10"/>
    <property type="match status" value="1"/>
</dbReference>
<feature type="domain" description="N-acetyltransferase" evidence="3">
    <location>
        <begin position="1"/>
        <end position="151"/>
    </location>
</feature>
<dbReference type="Proteomes" id="UP000076872">
    <property type="component" value="Unassembled WGS sequence"/>
</dbReference>
<dbReference type="PANTHER" id="PTHR43800">
    <property type="entry name" value="PEPTIDYL-LYSINE N-ACETYLTRANSFERASE YJAB"/>
    <property type="match status" value="1"/>
</dbReference>
<dbReference type="PANTHER" id="PTHR43800:SF1">
    <property type="entry name" value="PEPTIDYL-LYSINE N-ACETYLTRANSFERASE YJAB"/>
    <property type="match status" value="1"/>
</dbReference>
<dbReference type="PATRIC" id="fig|1590.142.peg.1801"/>
<dbReference type="InterPro" id="IPR016181">
    <property type="entry name" value="Acyl_CoA_acyltransferase"/>
</dbReference>
<dbReference type="OMA" id="IQAFMGV"/>
<dbReference type="EC" id="2.3.1.-" evidence="7"/>